<dbReference type="Pfam" id="PF02537">
    <property type="entry name" value="CRCB"/>
    <property type="match status" value="1"/>
</dbReference>
<comment type="subcellular location">
    <subcellularLocation>
        <location evidence="1 11">Cell membrane</location>
        <topology evidence="1 11">Multi-pass membrane protein</topology>
    </subcellularLocation>
</comment>
<feature type="transmembrane region" description="Helical" evidence="11">
    <location>
        <begin position="67"/>
        <end position="86"/>
    </location>
</feature>
<accession>A0A846MPN4</accession>
<reference evidence="12 13" key="1">
    <citation type="submission" date="2020-03" db="EMBL/GenBank/DDBJ databases">
        <title>Genomic Encyclopedia of Type Strains, Phase IV (KMG-IV): sequencing the most valuable type-strain genomes for metagenomic binning, comparative biology and taxonomic classification.</title>
        <authorList>
            <person name="Goeker M."/>
        </authorList>
    </citation>
    <scope>NUCLEOTIDE SEQUENCE [LARGE SCALE GENOMIC DNA]</scope>
    <source>
        <strain evidence="12 13">DSM 5718</strain>
    </source>
</reference>
<evidence type="ECO:0000256" key="2">
    <source>
        <dbReference type="ARBA" id="ARBA00022475"/>
    </source>
</evidence>
<dbReference type="Proteomes" id="UP000537126">
    <property type="component" value="Unassembled WGS sequence"/>
</dbReference>
<dbReference type="AlphaFoldDB" id="A0A846MPN4"/>
<evidence type="ECO:0000256" key="4">
    <source>
        <dbReference type="ARBA" id="ARBA00022692"/>
    </source>
</evidence>
<comment type="similarity">
    <text evidence="9 11">Belongs to the fluoride channel Fluc/FEX (TC 1.A.43) family.</text>
</comment>
<sequence>MLKSFLWVALGGAVGSMLRYGTALLFKEWQWDRLPMATLTVNLLGCLLIGVIYGLLNEMPQFPKKYVLLLATGFCGGFTTFSSFAFENVELLETQGTAQSLLYISISVVGGIASVVAGVWIIRELV</sequence>
<dbReference type="GO" id="GO:0140114">
    <property type="term" value="P:cellular detoxification of fluoride"/>
    <property type="evidence" value="ECO:0007669"/>
    <property type="project" value="UniProtKB-UniRule"/>
</dbReference>
<evidence type="ECO:0000256" key="11">
    <source>
        <dbReference type="HAMAP-Rule" id="MF_00454"/>
    </source>
</evidence>
<evidence type="ECO:0000256" key="6">
    <source>
        <dbReference type="ARBA" id="ARBA00023065"/>
    </source>
</evidence>
<dbReference type="InterPro" id="IPR003691">
    <property type="entry name" value="FluC"/>
</dbReference>
<comment type="caution">
    <text evidence="12">The sequence shown here is derived from an EMBL/GenBank/DDBJ whole genome shotgun (WGS) entry which is preliminary data.</text>
</comment>
<keyword evidence="11" id="KW-0813">Transport</keyword>
<comment type="activity regulation">
    <text evidence="11">Na(+) is not transported, but it plays an essential structural role and its presence is essential for fluoride channel function.</text>
</comment>
<dbReference type="NCBIfam" id="TIGR00494">
    <property type="entry name" value="crcB"/>
    <property type="match status" value="1"/>
</dbReference>
<dbReference type="RefSeq" id="WP_166918535.1">
    <property type="nucleotide sequence ID" value="NZ_JAASRN010000001.1"/>
</dbReference>
<evidence type="ECO:0000256" key="8">
    <source>
        <dbReference type="ARBA" id="ARBA00023303"/>
    </source>
</evidence>
<comment type="catalytic activity">
    <reaction evidence="10">
        <text>fluoride(in) = fluoride(out)</text>
        <dbReference type="Rhea" id="RHEA:76159"/>
        <dbReference type="ChEBI" id="CHEBI:17051"/>
    </reaction>
    <physiologicalReaction direction="left-to-right" evidence="10">
        <dbReference type="Rhea" id="RHEA:76160"/>
    </physiologicalReaction>
</comment>
<dbReference type="PANTHER" id="PTHR28259">
    <property type="entry name" value="FLUORIDE EXPORT PROTEIN 1-RELATED"/>
    <property type="match status" value="1"/>
</dbReference>
<comment type="function">
    <text evidence="11">Fluoride-specific ion channel. Important for reducing fluoride concentration in the cell, thus reducing its toxicity.</text>
</comment>
<keyword evidence="3" id="KW-0997">Cell inner membrane</keyword>
<keyword evidence="11" id="KW-0915">Sodium</keyword>
<evidence type="ECO:0000256" key="7">
    <source>
        <dbReference type="ARBA" id="ARBA00023136"/>
    </source>
</evidence>
<evidence type="ECO:0000256" key="1">
    <source>
        <dbReference type="ARBA" id="ARBA00004651"/>
    </source>
</evidence>
<feature type="transmembrane region" description="Helical" evidence="11">
    <location>
        <begin position="101"/>
        <end position="122"/>
    </location>
</feature>
<feature type="binding site" evidence="11">
    <location>
        <position position="76"/>
    </location>
    <ligand>
        <name>Na(+)</name>
        <dbReference type="ChEBI" id="CHEBI:29101"/>
        <note>structural</note>
    </ligand>
</feature>
<organism evidence="12 13">
    <name type="scientific">Thermonema lapsum</name>
    <dbReference type="NCBI Taxonomy" id="28195"/>
    <lineage>
        <taxon>Bacteria</taxon>
        <taxon>Pseudomonadati</taxon>
        <taxon>Bacteroidota</taxon>
        <taxon>Cytophagia</taxon>
        <taxon>Cytophagales</taxon>
        <taxon>Thermonemataceae</taxon>
        <taxon>Thermonema</taxon>
    </lineage>
</organism>
<keyword evidence="11" id="KW-0479">Metal-binding</keyword>
<evidence type="ECO:0000256" key="10">
    <source>
        <dbReference type="ARBA" id="ARBA00035585"/>
    </source>
</evidence>
<proteinExistence type="inferred from homology"/>
<dbReference type="PANTHER" id="PTHR28259:SF1">
    <property type="entry name" value="FLUORIDE EXPORT PROTEIN 1-RELATED"/>
    <property type="match status" value="1"/>
</dbReference>
<dbReference type="EMBL" id="JAASRN010000001">
    <property type="protein sequence ID" value="NIK73277.1"/>
    <property type="molecule type" value="Genomic_DNA"/>
</dbReference>
<dbReference type="GO" id="GO:0062054">
    <property type="term" value="F:fluoride channel activity"/>
    <property type="evidence" value="ECO:0007669"/>
    <property type="project" value="UniProtKB-UniRule"/>
</dbReference>
<keyword evidence="4 11" id="KW-0812">Transmembrane</keyword>
<dbReference type="HAMAP" id="MF_00454">
    <property type="entry name" value="FluC"/>
    <property type="match status" value="1"/>
</dbReference>
<evidence type="ECO:0000256" key="3">
    <source>
        <dbReference type="ARBA" id="ARBA00022519"/>
    </source>
</evidence>
<keyword evidence="2 11" id="KW-1003">Cell membrane</keyword>
<keyword evidence="5 11" id="KW-1133">Transmembrane helix</keyword>
<dbReference type="GO" id="GO:0046872">
    <property type="term" value="F:metal ion binding"/>
    <property type="evidence" value="ECO:0007669"/>
    <property type="project" value="UniProtKB-KW"/>
</dbReference>
<feature type="transmembrane region" description="Helical" evidence="11">
    <location>
        <begin position="35"/>
        <end position="55"/>
    </location>
</feature>
<keyword evidence="6 11" id="KW-0406">Ion transport</keyword>
<dbReference type="GO" id="GO:0005886">
    <property type="term" value="C:plasma membrane"/>
    <property type="evidence" value="ECO:0007669"/>
    <property type="project" value="UniProtKB-SubCell"/>
</dbReference>
<evidence type="ECO:0000256" key="5">
    <source>
        <dbReference type="ARBA" id="ARBA00022989"/>
    </source>
</evidence>
<evidence type="ECO:0000313" key="12">
    <source>
        <dbReference type="EMBL" id="NIK73277.1"/>
    </source>
</evidence>
<evidence type="ECO:0000256" key="9">
    <source>
        <dbReference type="ARBA" id="ARBA00035120"/>
    </source>
</evidence>
<feature type="binding site" evidence="11">
    <location>
        <position position="79"/>
    </location>
    <ligand>
        <name>Na(+)</name>
        <dbReference type="ChEBI" id="CHEBI:29101"/>
        <note>structural</note>
    </ligand>
</feature>
<evidence type="ECO:0000313" key="13">
    <source>
        <dbReference type="Proteomes" id="UP000537126"/>
    </source>
</evidence>
<keyword evidence="7 11" id="KW-0472">Membrane</keyword>
<name>A0A846MPN4_9BACT</name>
<keyword evidence="8 11" id="KW-0407">Ion channel</keyword>
<keyword evidence="13" id="KW-1185">Reference proteome</keyword>
<protein>
    <recommendedName>
        <fullName evidence="11">Fluoride-specific ion channel FluC</fullName>
    </recommendedName>
</protein>
<gene>
    <name evidence="11" type="primary">fluC</name>
    <name evidence="11" type="synonym">crcB</name>
    <name evidence="12" type="ORF">FHS56_000763</name>
</gene>